<name>A0A3P3XG22_9SPIR</name>
<dbReference type="PANTHER" id="PTHR43394:SF1">
    <property type="entry name" value="ATP-BINDING CASSETTE SUB-FAMILY B MEMBER 10, MITOCHONDRIAL"/>
    <property type="match status" value="1"/>
</dbReference>
<comment type="subcellular location">
    <subcellularLocation>
        <location evidence="1">Cell membrane</location>
        <topology evidence="1">Multi-pass membrane protein</topology>
    </subcellularLocation>
</comment>
<dbReference type="InterPro" id="IPR036640">
    <property type="entry name" value="ABC1_TM_sf"/>
</dbReference>
<dbReference type="SUPFAM" id="SSF90123">
    <property type="entry name" value="ABC transporter transmembrane region"/>
    <property type="match status" value="1"/>
</dbReference>
<dbReference type="InterPro" id="IPR027417">
    <property type="entry name" value="P-loop_NTPase"/>
</dbReference>
<dbReference type="SMART" id="SM00382">
    <property type="entry name" value="AAA"/>
    <property type="match status" value="1"/>
</dbReference>
<dbReference type="SUPFAM" id="SSF52540">
    <property type="entry name" value="P-loop containing nucleoside triphosphate hydrolases"/>
    <property type="match status" value="1"/>
</dbReference>
<dbReference type="PROSITE" id="PS50893">
    <property type="entry name" value="ABC_TRANSPORTER_2"/>
    <property type="match status" value="1"/>
</dbReference>
<feature type="transmembrane region" description="Helical" evidence="10">
    <location>
        <begin position="334"/>
        <end position="354"/>
    </location>
</feature>
<organism evidence="13">
    <name type="scientific">uncultured spirochete</name>
    <dbReference type="NCBI Taxonomy" id="156406"/>
    <lineage>
        <taxon>Bacteria</taxon>
        <taxon>Pseudomonadati</taxon>
        <taxon>Spirochaetota</taxon>
        <taxon>Spirochaetia</taxon>
        <taxon>Spirochaetales</taxon>
        <taxon>environmental samples</taxon>
    </lineage>
</organism>
<dbReference type="PANTHER" id="PTHR43394">
    <property type="entry name" value="ATP-DEPENDENT PERMEASE MDL1, MITOCHONDRIAL"/>
    <property type="match status" value="1"/>
</dbReference>
<evidence type="ECO:0000256" key="2">
    <source>
        <dbReference type="ARBA" id="ARBA00022448"/>
    </source>
</evidence>
<dbReference type="PROSITE" id="PS50929">
    <property type="entry name" value="ABC_TM1F"/>
    <property type="match status" value="1"/>
</dbReference>
<feature type="transmembrane region" description="Helical" evidence="10">
    <location>
        <begin position="112"/>
        <end position="132"/>
    </location>
</feature>
<evidence type="ECO:0000256" key="8">
    <source>
        <dbReference type="ARBA" id="ARBA00023136"/>
    </source>
</evidence>
<dbReference type="EC" id="3.6.3.44" evidence="13"/>
<dbReference type="Pfam" id="PF00664">
    <property type="entry name" value="ABC_membrane"/>
    <property type="match status" value="1"/>
</dbReference>
<sequence>MNASKRTQGRGQAAGKGLQGSATKAKKARANRSNTAASPSTAKSGPLSHIRWIREVWREKQGLIWLLLFLTLLSSAVAVAFPLLTKQLFDLLERAIDTHMNKGAAMAQVKRIALYFVAIGLAGFVAGTFPGIRGALNMVFDYIVRKRYFSEVMQKDIRFFSYFRSGDVITRLTSDISDFPKLSWFLCSGIFRAVESASKVTFCIAAMLSLDWRLALASLASLPIMLLVFTRTQSAIYDRVNKNEQAISAINNQLEMSFSGVKVIKAFASEEKYTRFFDDALARRFETEMGVIKLETILQLIYQYIDYVAQVALVFVGGLMVTRRTISIGTFYAFYNYLNMLIYPVLDIPQLFVFGKRAFVNIDRLEEMRRYATESAAAEGAVPEGSLQQKSTLAETEMEGAQNPPSQHASKPAPLPVSPAAWLTRLQSLRFEKATVYYERKHKPAIAEIGVEVRAGDKILVIGPVGSGKTTLIKTALGLLEPRSGRVLLNGRPVRELGPLERRGLVGYVPQDPLLFSGTIRENILLGLKEGQTLSQLEMERILEVSRLSDELAAFPEGLETRLGQRGTSVSGGQKQRIAIARALAGYPSLLLLDDMTASLDTNNEEALWKSLAEMPEFTRAAVIAVSHRLSSIQYVDRVLFLKNGRIAGFGTHAELMAENAGYREFVAEHVQMPGA</sequence>
<dbReference type="CDD" id="cd07346">
    <property type="entry name" value="ABC_6TM_exporters"/>
    <property type="match status" value="1"/>
</dbReference>
<keyword evidence="7 10" id="KW-1133">Transmembrane helix</keyword>
<keyword evidence="6" id="KW-0067">ATP-binding</keyword>
<dbReference type="Pfam" id="PF00005">
    <property type="entry name" value="ABC_tran"/>
    <property type="match status" value="1"/>
</dbReference>
<dbReference type="InterPro" id="IPR039421">
    <property type="entry name" value="Type_1_exporter"/>
</dbReference>
<evidence type="ECO:0000256" key="10">
    <source>
        <dbReference type="SAM" id="Phobius"/>
    </source>
</evidence>
<evidence type="ECO:0000256" key="7">
    <source>
        <dbReference type="ARBA" id="ARBA00022989"/>
    </source>
</evidence>
<reference evidence="13" key="1">
    <citation type="submission" date="2017-02" db="EMBL/GenBank/DDBJ databases">
        <authorList>
            <person name="Regsiter A."/>
            <person name="William W."/>
        </authorList>
    </citation>
    <scope>NUCLEOTIDE SEQUENCE</scope>
    <source>
        <strain evidence="13">Bib</strain>
    </source>
</reference>
<dbReference type="Gene3D" id="3.40.50.300">
    <property type="entry name" value="P-loop containing nucleotide triphosphate hydrolases"/>
    <property type="match status" value="1"/>
</dbReference>
<dbReference type="InterPro" id="IPR003439">
    <property type="entry name" value="ABC_transporter-like_ATP-bd"/>
</dbReference>
<feature type="compositionally biased region" description="Polar residues" evidence="9">
    <location>
        <begin position="31"/>
        <end position="43"/>
    </location>
</feature>
<dbReference type="FunFam" id="3.40.50.300:FF:000854">
    <property type="entry name" value="Multidrug ABC transporter ATP-binding protein"/>
    <property type="match status" value="1"/>
</dbReference>
<dbReference type="InterPro" id="IPR003593">
    <property type="entry name" value="AAA+_ATPase"/>
</dbReference>
<keyword evidence="3" id="KW-1003">Cell membrane</keyword>
<keyword evidence="5" id="KW-0547">Nucleotide-binding</keyword>
<feature type="domain" description="ABC transmembrane type-1" evidence="12">
    <location>
        <begin position="65"/>
        <end position="357"/>
    </location>
</feature>
<evidence type="ECO:0000259" key="11">
    <source>
        <dbReference type="PROSITE" id="PS50893"/>
    </source>
</evidence>
<evidence type="ECO:0000256" key="9">
    <source>
        <dbReference type="SAM" id="MobiDB-lite"/>
    </source>
</evidence>
<evidence type="ECO:0000256" key="3">
    <source>
        <dbReference type="ARBA" id="ARBA00022475"/>
    </source>
</evidence>
<dbReference type="GO" id="GO:0015421">
    <property type="term" value="F:ABC-type oligopeptide transporter activity"/>
    <property type="evidence" value="ECO:0007669"/>
    <property type="project" value="TreeGrafter"/>
</dbReference>
<keyword evidence="13" id="KW-0378">Hydrolase</keyword>
<accession>A0A3P3XG22</accession>
<evidence type="ECO:0000256" key="4">
    <source>
        <dbReference type="ARBA" id="ARBA00022692"/>
    </source>
</evidence>
<dbReference type="GO" id="GO:0016887">
    <property type="term" value="F:ATP hydrolysis activity"/>
    <property type="evidence" value="ECO:0007669"/>
    <property type="project" value="InterPro"/>
</dbReference>
<evidence type="ECO:0000256" key="6">
    <source>
        <dbReference type="ARBA" id="ARBA00022840"/>
    </source>
</evidence>
<evidence type="ECO:0000256" key="5">
    <source>
        <dbReference type="ARBA" id="ARBA00022741"/>
    </source>
</evidence>
<feature type="compositionally biased region" description="Polar residues" evidence="9">
    <location>
        <begin position="1"/>
        <end position="10"/>
    </location>
</feature>
<feature type="domain" description="ABC transporter" evidence="11">
    <location>
        <begin position="429"/>
        <end position="669"/>
    </location>
</feature>
<evidence type="ECO:0000256" key="1">
    <source>
        <dbReference type="ARBA" id="ARBA00004651"/>
    </source>
</evidence>
<keyword evidence="2" id="KW-0813">Transport</keyword>
<dbReference type="EMBL" id="FWDM01000007">
    <property type="protein sequence ID" value="SLM10668.1"/>
    <property type="molecule type" value="Genomic_DNA"/>
</dbReference>
<proteinExistence type="predicted"/>
<dbReference type="Gene3D" id="1.20.1560.10">
    <property type="entry name" value="ABC transporter type 1, transmembrane domain"/>
    <property type="match status" value="1"/>
</dbReference>
<dbReference type="PROSITE" id="PS00211">
    <property type="entry name" value="ABC_TRANSPORTER_1"/>
    <property type="match status" value="1"/>
</dbReference>
<dbReference type="AlphaFoldDB" id="A0A3P3XG22"/>
<feature type="region of interest" description="Disordered" evidence="9">
    <location>
        <begin position="1"/>
        <end position="45"/>
    </location>
</feature>
<keyword evidence="8 10" id="KW-0472">Membrane</keyword>
<feature type="transmembrane region" description="Helical" evidence="10">
    <location>
        <begin position="212"/>
        <end position="229"/>
    </location>
</feature>
<feature type="region of interest" description="Disordered" evidence="9">
    <location>
        <begin position="394"/>
        <end position="414"/>
    </location>
</feature>
<dbReference type="InterPro" id="IPR011527">
    <property type="entry name" value="ABC1_TM_dom"/>
</dbReference>
<evidence type="ECO:0000259" key="12">
    <source>
        <dbReference type="PROSITE" id="PS50929"/>
    </source>
</evidence>
<dbReference type="GO" id="GO:0005886">
    <property type="term" value="C:plasma membrane"/>
    <property type="evidence" value="ECO:0007669"/>
    <property type="project" value="UniProtKB-SubCell"/>
</dbReference>
<dbReference type="InterPro" id="IPR017871">
    <property type="entry name" value="ABC_transporter-like_CS"/>
</dbReference>
<feature type="transmembrane region" description="Helical" evidence="10">
    <location>
        <begin position="62"/>
        <end position="84"/>
    </location>
</feature>
<gene>
    <name evidence="13" type="ORF">SPIROBIBN47_150079</name>
</gene>
<dbReference type="GO" id="GO:0005524">
    <property type="term" value="F:ATP binding"/>
    <property type="evidence" value="ECO:0007669"/>
    <property type="project" value="UniProtKB-KW"/>
</dbReference>
<protein>
    <submittedName>
        <fullName evidence="13">Putative ABC transporter, transmembrane region:ABC transporter related</fullName>
        <ecNumber evidence="13">3.6.3.44</ecNumber>
    </submittedName>
</protein>
<evidence type="ECO:0000313" key="13">
    <source>
        <dbReference type="EMBL" id="SLM10668.1"/>
    </source>
</evidence>
<keyword evidence="4 10" id="KW-0812">Transmembrane</keyword>
<feature type="transmembrane region" description="Helical" evidence="10">
    <location>
        <begin position="304"/>
        <end position="322"/>
    </location>
</feature>